<protein>
    <submittedName>
        <fullName evidence="1">3965_t:CDS:1</fullName>
    </submittedName>
</protein>
<sequence>REQIKVANESNRNFVQYDPNEMHPEAIYKSRHLPFLKSKKFKTNTHDTKQWEFEVPNDI</sequence>
<feature type="non-terminal residue" evidence="1">
    <location>
        <position position="1"/>
    </location>
</feature>
<dbReference type="AlphaFoldDB" id="A0A9N9P3M2"/>
<evidence type="ECO:0000313" key="1">
    <source>
        <dbReference type="EMBL" id="CAG8800144.1"/>
    </source>
</evidence>
<dbReference type="EMBL" id="CAJVPY010034566">
    <property type="protein sequence ID" value="CAG8800144.1"/>
    <property type="molecule type" value="Genomic_DNA"/>
</dbReference>
<accession>A0A9N9P3M2</accession>
<keyword evidence="2" id="KW-1185">Reference proteome</keyword>
<reference evidence="1" key="1">
    <citation type="submission" date="2021-06" db="EMBL/GenBank/DDBJ databases">
        <authorList>
            <person name="Kallberg Y."/>
            <person name="Tangrot J."/>
            <person name="Rosling A."/>
        </authorList>
    </citation>
    <scope>NUCLEOTIDE SEQUENCE</scope>
    <source>
        <strain evidence="1">MA453B</strain>
    </source>
</reference>
<evidence type="ECO:0000313" key="2">
    <source>
        <dbReference type="Proteomes" id="UP000789405"/>
    </source>
</evidence>
<gene>
    <name evidence="1" type="ORF">DERYTH_LOCUS23207</name>
</gene>
<comment type="caution">
    <text evidence="1">The sequence shown here is derived from an EMBL/GenBank/DDBJ whole genome shotgun (WGS) entry which is preliminary data.</text>
</comment>
<feature type="non-terminal residue" evidence="1">
    <location>
        <position position="59"/>
    </location>
</feature>
<organism evidence="1 2">
    <name type="scientific">Dentiscutata erythropus</name>
    <dbReference type="NCBI Taxonomy" id="1348616"/>
    <lineage>
        <taxon>Eukaryota</taxon>
        <taxon>Fungi</taxon>
        <taxon>Fungi incertae sedis</taxon>
        <taxon>Mucoromycota</taxon>
        <taxon>Glomeromycotina</taxon>
        <taxon>Glomeromycetes</taxon>
        <taxon>Diversisporales</taxon>
        <taxon>Gigasporaceae</taxon>
        <taxon>Dentiscutata</taxon>
    </lineage>
</organism>
<proteinExistence type="predicted"/>
<name>A0A9N9P3M2_9GLOM</name>
<dbReference type="Proteomes" id="UP000789405">
    <property type="component" value="Unassembled WGS sequence"/>
</dbReference>